<dbReference type="Proteomes" id="UP000231279">
    <property type="component" value="Unassembled WGS sequence"/>
</dbReference>
<reference evidence="8" key="1">
    <citation type="journal article" date="2018" name="Gigascience">
        <title>Genome assembly of the Pink Ipe (Handroanthus impetiginosus, Bignoniaceae), a highly valued, ecologically keystone Neotropical timber forest tree.</title>
        <authorList>
            <person name="Silva-Junior O.B."/>
            <person name="Grattapaglia D."/>
            <person name="Novaes E."/>
            <person name="Collevatti R.G."/>
        </authorList>
    </citation>
    <scope>NUCLEOTIDE SEQUENCE [LARGE SCALE GENOMIC DNA]</scope>
    <source>
        <strain evidence="8">cv. UFG-1</strain>
    </source>
</reference>
<dbReference type="PANTHER" id="PTHR31541:SF25">
    <property type="entry name" value="GAMMA-GLIADIN B"/>
    <property type="match status" value="1"/>
</dbReference>
<dbReference type="InterPro" id="IPR015300">
    <property type="entry name" value="DNA-bd_pseudobarrel_sf"/>
</dbReference>
<feature type="compositionally biased region" description="Basic and acidic residues" evidence="6">
    <location>
        <begin position="171"/>
        <end position="198"/>
    </location>
</feature>
<evidence type="ECO:0000256" key="3">
    <source>
        <dbReference type="ARBA" id="ARBA00023125"/>
    </source>
</evidence>
<keyword evidence="5" id="KW-0539">Nucleus</keyword>
<feature type="region of interest" description="Disordered" evidence="6">
    <location>
        <begin position="127"/>
        <end position="211"/>
    </location>
</feature>
<evidence type="ECO:0000256" key="5">
    <source>
        <dbReference type="ARBA" id="ARBA00023242"/>
    </source>
</evidence>
<dbReference type="EMBL" id="NKXS01002774">
    <property type="protein sequence ID" value="PIN12159.1"/>
    <property type="molecule type" value="Genomic_DNA"/>
</dbReference>
<protein>
    <recommendedName>
        <fullName evidence="9">TF-B3 domain-containing protein</fullName>
    </recommendedName>
</protein>
<sequence length="344" mass="39178">MSGLDGEGGIGCSANNRRWACLIYLAKLLSEGKIVLEPFTNGVEKLYNATSDSLVLAFKNKGKRSPRNKKVVFPPSESPERTGEEKRSETIFDKTEGKIVLEPFANGVEKPYNATFDSLVLAFKNKRKRSPRKKKVVPRSKNLEKNPPKTRRNNEKINSNDVENIATDVFFSHDSDAKKPSSKNTRERTNCKEKEGVPKKRSKKTSDVMTPAPDLPEAFKNCILDHGCDSESVILVTQKILTGTDVNRGHYKLSVRYSEVRNKFLKQSEEDVLRNGGRVKAILLQPCMDECKISLGEWKSNFEYALVDNWNMVRRTNRLRKGMKIQLWSFRRNTELCFALVRLS</sequence>
<dbReference type="GO" id="GO:0003677">
    <property type="term" value="F:DNA binding"/>
    <property type="evidence" value="ECO:0007669"/>
    <property type="project" value="UniProtKB-KW"/>
</dbReference>
<feature type="compositionally biased region" description="Basic residues" evidence="6">
    <location>
        <begin position="127"/>
        <end position="138"/>
    </location>
</feature>
<comment type="subcellular location">
    <subcellularLocation>
        <location evidence="1">Nucleus</location>
    </subcellularLocation>
</comment>
<evidence type="ECO:0000256" key="6">
    <source>
        <dbReference type="SAM" id="MobiDB-lite"/>
    </source>
</evidence>
<dbReference type="PANTHER" id="PTHR31541">
    <property type="entry name" value="B3 DOMAIN PLANT PROTEIN-RELATED"/>
    <property type="match status" value="1"/>
</dbReference>
<organism evidence="7 8">
    <name type="scientific">Handroanthus impetiginosus</name>
    <dbReference type="NCBI Taxonomy" id="429701"/>
    <lineage>
        <taxon>Eukaryota</taxon>
        <taxon>Viridiplantae</taxon>
        <taxon>Streptophyta</taxon>
        <taxon>Embryophyta</taxon>
        <taxon>Tracheophyta</taxon>
        <taxon>Spermatophyta</taxon>
        <taxon>Magnoliopsida</taxon>
        <taxon>eudicotyledons</taxon>
        <taxon>Gunneridae</taxon>
        <taxon>Pentapetalae</taxon>
        <taxon>asterids</taxon>
        <taxon>lamiids</taxon>
        <taxon>Lamiales</taxon>
        <taxon>Bignoniaceae</taxon>
        <taxon>Crescentiina</taxon>
        <taxon>Tabebuia alliance</taxon>
        <taxon>Handroanthus</taxon>
    </lineage>
</organism>
<feature type="region of interest" description="Disordered" evidence="6">
    <location>
        <begin position="65"/>
        <end position="91"/>
    </location>
</feature>
<dbReference type="OrthoDB" id="1090008at2759"/>
<dbReference type="Gene3D" id="2.40.330.10">
    <property type="entry name" value="DNA-binding pseudobarrel domain"/>
    <property type="match status" value="1"/>
</dbReference>
<evidence type="ECO:0000313" key="7">
    <source>
        <dbReference type="EMBL" id="PIN12159.1"/>
    </source>
</evidence>
<keyword evidence="4" id="KW-0804">Transcription</keyword>
<dbReference type="AlphaFoldDB" id="A0A2G9H3R4"/>
<evidence type="ECO:0000256" key="4">
    <source>
        <dbReference type="ARBA" id="ARBA00023163"/>
    </source>
</evidence>
<dbReference type="STRING" id="429701.A0A2G9H3R4"/>
<feature type="compositionally biased region" description="Basic and acidic residues" evidence="6">
    <location>
        <begin position="141"/>
        <end position="155"/>
    </location>
</feature>
<proteinExistence type="predicted"/>
<dbReference type="InterPro" id="IPR005508">
    <property type="entry name" value="At2g31720-like"/>
</dbReference>
<keyword evidence="2" id="KW-0805">Transcription regulation</keyword>
<name>A0A2G9H3R4_9LAMI</name>
<evidence type="ECO:0000256" key="2">
    <source>
        <dbReference type="ARBA" id="ARBA00023015"/>
    </source>
</evidence>
<feature type="compositionally biased region" description="Basic and acidic residues" evidence="6">
    <location>
        <begin position="78"/>
        <end position="91"/>
    </location>
</feature>
<dbReference type="SUPFAM" id="SSF101936">
    <property type="entry name" value="DNA-binding pseudobarrel domain"/>
    <property type="match status" value="1"/>
</dbReference>
<accession>A0A2G9H3R4</accession>
<keyword evidence="8" id="KW-1185">Reference proteome</keyword>
<evidence type="ECO:0000256" key="1">
    <source>
        <dbReference type="ARBA" id="ARBA00004123"/>
    </source>
</evidence>
<dbReference type="GO" id="GO:0005634">
    <property type="term" value="C:nucleus"/>
    <property type="evidence" value="ECO:0007669"/>
    <property type="project" value="UniProtKB-SubCell"/>
</dbReference>
<dbReference type="Pfam" id="PF03754">
    <property type="entry name" value="At2g31720-like"/>
    <property type="match status" value="1"/>
</dbReference>
<keyword evidence="3" id="KW-0238">DNA-binding</keyword>
<comment type="caution">
    <text evidence="7">The sequence shown here is derived from an EMBL/GenBank/DDBJ whole genome shotgun (WGS) entry which is preliminary data.</text>
</comment>
<evidence type="ECO:0008006" key="9">
    <source>
        <dbReference type="Google" id="ProtNLM"/>
    </source>
</evidence>
<gene>
    <name evidence="7" type="ORF">CDL12_15233</name>
</gene>
<evidence type="ECO:0000313" key="8">
    <source>
        <dbReference type="Proteomes" id="UP000231279"/>
    </source>
</evidence>